<evidence type="ECO:0000313" key="3">
    <source>
        <dbReference type="EMBL" id="MBE1488942.1"/>
    </source>
</evidence>
<evidence type="ECO:0000256" key="2">
    <source>
        <dbReference type="SAM" id="Phobius"/>
    </source>
</evidence>
<dbReference type="AlphaFoldDB" id="A0A927QZE2"/>
<proteinExistence type="predicted"/>
<accession>A0A927QZE2</accession>
<reference evidence="3" key="1">
    <citation type="submission" date="2020-10" db="EMBL/GenBank/DDBJ databases">
        <title>Sequencing the genomes of 1000 actinobacteria strains.</title>
        <authorList>
            <person name="Klenk H.-P."/>
        </authorList>
    </citation>
    <scope>NUCLEOTIDE SEQUENCE</scope>
    <source>
        <strain evidence="3">DSM 46832</strain>
    </source>
</reference>
<comment type="caution">
    <text evidence="3">The sequence shown here is derived from an EMBL/GenBank/DDBJ whole genome shotgun (WGS) entry which is preliminary data.</text>
</comment>
<gene>
    <name evidence="3" type="ORF">H4W31_004580</name>
</gene>
<dbReference type="Proteomes" id="UP000649753">
    <property type="component" value="Unassembled WGS sequence"/>
</dbReference>
<name>A0A927QZE2_9ACTN</name>
<dbReference type="EMBL" id="JADBEB010000001">
    <property type="protein sequence ID" value="MBE1488942.1"/>
    <property type="molecule type" value="Genomic_DNA"/>
</dbReference>
<keyword evidence="4" id="KW-1185">Reference proteome</keyword>
<feature type="region of interest" description="Disordered" evidence="1">
    <location>
        <begin position="1"/>
        <end position="40"/>
    </location>
</feature>
<protein>
    <submittedName>
        <fullName evidence="3">Uncharacterized protein</fullName>
    </submittedName>
</protein>
<sequence length="366" mass="37548">MSGPPMSPYGAGPLPPNAPFGGQPPQFGGPPQFGAFPPPPAKSGRGKILAIVGGAVALVLLIALAVPLLFWMNGRDSDGPGKNASGSGGNTPAAAQPISAQEYQALLAEVDKSVTPAFTKLSGAKNPKAVGSAVDGIETALNQQIEALSKVVPPANAATAHADLLRGLEGLGDSVAETGSAAGAGEVCLGSSALARLSREAASDDVRSAQQALASADPAQPYQVGSFVPKKTTDTNRRIKNGTFLKRVRSGQGQLKIENGGSTDAVINVVLGSAKTPTVSVYVRAKGKLTVSSIKDGTYRIFMTSGKDWDAKAKAFSRDCDFSRFEDTFKFTTTSSQYTIWTITLTPVAGGNARTSDVDPDAFPGG</sequence>
<evidence type="ECO:0000313" key="4">
    <source>
        <dbReference type="Proteomes" id="UP000649753"/>
    </source>
</evidence>
<keyword evidence="2" id="KW-0472">Membrane</keyword>
<organism evidence="3 4">
    <name type="scientific">Plantactinospora soyae</name>
    <dbReference type="NCBI Taxonomy" id="1544732"/>
    <lineage>
        <taxon>Bacteria</taxon>
        <taxon>Bacillati</taxon>
        <taxon>Actinomycetota</taxon>
        <taxon>Actinomycetes</taxon>
        <taxon>Micromonosporales</taxon>
        <taxon>Micromonosporaceae</taxon>
        <taxon>Plantactinospora</taxon>
    </lineage>
</organism>
<dbReference type="RefSeq" id="WP_192768498.1">
    <property type="nucleotide sequence ID" value="NZ_JADBEB010000001.1"/>
</dbReference>
<keyword evidence="2" id="KW-0812">Transmembrane</keyword>
<keyword evidence="2" id="KW-1133">Transmembrane helix</keyword>
<feature type="compositionally biased region" description="Low complexity" evidence="1">
    <location>
        <begin position="19"/>
        <end position="35"/>
    </location>
</feature>
<feature type="transmembrane region" description="Helical" evidence="2">
    <location>
        <begin position="48"/>
        <end position="72"/>
    </location>
</feature>
<evidence type="ECO:0000256" key="1">
    <source>
        <dbReference type="SAM" id="MobiDB-lite"/>
    </source>
</evidence>